<dbReference type="Pfam" id="PF02586">
    <property type="entry name" value="SRAP"/>
    <property type="match status" value="1"/>
</dbReference>
<evidence type="ECO:0000256" key="7">
    <source>
        <dbReference type="ARBA" id="ARBA00023239"/>
    </source>
</evidence>
<evidence type="ECO:0000256" key="3">
    <source>
        <dbReference type="ARBA" id="ARBA00022763"/>
    </source>
</evidence>
<keyword evidence="2 8" id="KW-0645">Protease</keyword>
<dbReference type="GO" id="GO:0003697">
    <property type="term" value="F:single-stranded DNA binding"/>
    <property type="evidence" value="ECO:0007669"/>
    <property type="project" value="InterPro"/>
</dbReference>
<dbReference type="AlphaFoldDB" id="A0A1G6TST2"/>
<evidence type="ECO:0000256" key="2">
    <source>
        <dbReference type="ARBA" id="ARBA00022670"/>
    </source>
</evidence>
<evidence type="ECO:0000313" key="10">
    <source>
        <dbReference type="Proteomes" id="UP000199060"/>
    </source>
</evidence>
<keyword evidence="3" id="KW-0227">DNA damage</keyword>
<keyword evidence="4 8" id="KW-0378">Hydrolase</keyword>
<dbReference type="GO" id="GO:0008233">
    <property type="term" value="F:peptidase activity"/>
    <property type="evidence" value="ECO:0007669"/>
    <property type="project" value="UniProtKB-KW"/>
</dbReference>
<reference evidence="10" key="1">
    <citation type="submission" date="2016-10" db="EMBL/GenBank/DDBJ databases">
        <authorList>
            <person name="Varghese N."/>
            <person name="Submissions S."/>
        </authorList>
    </citation>
    <scope>NUCLEOTIDE SEQUENCE [LARGE SCALE GENOMIC DNA]</scope>
    <source>
        <strain evidence="10">DSM 23095</strain>
    </source>
</reference>
<evidence type="ECO:0000256" key="1">
    <source>
        <dbReference type="ARBA" id="ARBA00008136"/>
    </source>
</evidence>
<comment type="similarity">
    <text evidence="1 8">Belongs to the SOS response-associated peptidase family.</text>
</comment>
<name>A0A1G6TST2_9BACT</name>
<dbReference type="InterPro" id="IPR036590">
    <property type="entry name" value="SRAP-like"/>
</dbReference>
<dbReference type="PANTHER" id="PTHR13604">
    <property type="entry name" value="DC12-RELATED"/>
    <property type="match status" value="1"/>
</dbReference>
<keyword evidence="7" id="KW-0456">Lyase</keyword>
<dbReference type="EC" id="3.4.-.-" evidence="8"/>
<dbReference type="STRING" id="686796.SAMN04488104_102410"/>
<dbReference type="Proteomes" id="UP000199060">
    <property type="component" value="Unassembled WGS sequence"/>
</dbReference>
<evidence type="ECO:0000313" key="9">
    <source>
        <dbReference type="EMBL" id="SDD32130.1"/>
    </source>
</evidence>
<accession>A0A1G6TST2</accession>
<dbReference type="PANTHER" id="PTHR13604:SF0">
    <property type="entry name" value="ABASIC SITE PROCESSING PROTEIN HMCES"/>
    <property type="match status" value="1"/>
</dbReference>
<dbReference type="GO" id="GO:0006508">
    <property type="term" value="P:proteolysis"/>
    <property type="evidence" value="ECO:0007669"/>
    <property type="project" value="UniProtKB-KW"/>
</dbReference>
<dbReference type="GO" id="GO:0016829">
    <property type="term" value="F:lyase activity"/>
    <property type="evidence" value="ECO:0007669"/>
    <property type="project" value="UniProtKB-KW"/>
</dbReference>
<evidence type="ECO:0000256" key="4">
    <source>
        <dbReference type="ARBA" id="ARBA00022801"/>
    </source>
</evidence>
<dbReference type="OrthoDB" id="9782620at2"/>
<keyword evidence="5" id="KW-0190">Covalent protein-DNA linkage</keyword>
<keyword evidence="6" id="KW-0238">DNA-binding</keyword>
<proteinExistence type="inferred from homology"/>
<dbReference type="InterPro" id="IPR003738">
    <property type="entry name" value="SRAP"/>
</dbReference>
<evidence type="ECO:0000256" key="5">
    <source>
        <dbReference type="ARBA" id="ARBA00023124"/>
    </source>
</evidence>
<dbReference type="GO" id="GO:0106300">
    <property type="term" value="P:protein-DNA covalent cross-linking repair"/>
    <property type="evidence" value="ECO:0007669"/>
    <property type="project" value="InterPro"/>
</dbReference>
<evidence type="ECO:0000256" key="6">
    <source>
        <dbReference type="ARBA" id="ARBA00023125"/>
    </source>
</evidence>
<sequence>MCGRYSLSKSKIELEERFQAEMLPDFNPRYNIAPTQLVPVITSQSPKGFSFFYWGITPDFGKNKPVAQKLINAKAETVHEKVSFKNAFKQRRCLVPADGFYEWKRLGKKTKIPYRFTLRDEELFSFAGIWEEYENVNGEIQHTFLILTTSPNEVVGEIHDRMPVILPRDAEKKWLDSYSEVAELIPLLQPYDPEQMASFTVSPLVNSVQNDSAALIKKTSPIDQHGNYTLFG</sequence>
<keyword evidence="10" id="KW-1185">Reference proteome</keyword>
<dbReference type="Gene3D" id="3.90.1680.10">
    <property type="entry name" value="SOS response associated peptidase-like"/>
    <property type="match status" value="1"/>
</dbReference>
<dbReference type="RefSeq" id="WP_087939923.1">
    <property type="nucleotide sequence ID" value="NZ_FNAC01000024.1"/>
</dbReference>
<dbReference type="SUPFAM" id="SSF143081">
    <property type="entry name" value="BB1717-like"/>
    <property type="match status" value="1"/>
</dbReference>
<organism evidence="9 10">
    <name type="scientific">Algoriphagus faecimaris</name>
    <dbReference type="NCBI Taxonomy" id="686796"/>
    <lineage>
        <taxon>Bacteria</taxon>
        <taxon>Pseudomonadati</taxon>
        <taxon>Bacteroidota</taxon>
        <taxon>Cytophagia</taxon>
        <taxon>Cytophagales</taxon>
        <taxon>Cyclobacteriaceae</taxon>
        <taxon>Algoriphagus</taxon>
    </lineage>
</organism>
<evidence type="ECO:0000256" key="8">
    <source>
        <dbReference type="RuleBase" id="RU364100"/>
    </source>
</evidence>
<dbReference type="EMBL" id="FNAC01000024">
    <property type="protein sequence ID" value="SDD32130.1"/>
    <property type="molecule type" value="Genomic_DNA"/>
</dbReference>
<protein>
    <recommendedName>
        <fullName evidence="8">Abasic site processing protein</fullName>
        <ecNumber evidence="8">3.4.-.-</ecNumber>
    </recommendedName>
</protein>
<gene>
    <name evidence="9" type="ORF">SAMN04488104_102410</name>
</gene>